<evidence type="ECO:0000313" key="1">
    <source>
        <dbReference type="EMBL" id="AZL67978.1"/>
    </source>
</evidence>
<dbReference type="AlphaFoldDB" id="A0A3Q8TZP2"/>
<evidence type="ECO:0000313" key="2">
    <source>
        <dbReference type="Proteomes" id="UP000268230"/>
    </source>
</evidence>
<organism evidence="1 2">
    <name type="scientific">Pseudomonas entomophila</name>
    <dbReference type="NCBI Taxonomy" id="312306"/>
    <lineage>
        <taxon>Bacteria</taxon>
        <taxon>Pseudomonadati</taxon>
        <taxon>Pseudomonadota</taxon>
        <taxon>Gammaproteobacteria</taxon>
        <taxon>Pseudomonadales</taxon>
        <taxon>Pseudomonadaceae</taxon>
        <taxon>Pseudomonas</taxon>
    </lineage>
</organism>
<gene>
    <name evidence="1" type="ORF">EJA05_09600</name>
</gene>
<sequence length="157" mass="17560">MNRKARRAAMLASLADTPVPVRRFEADCMTLIPECRSIIDSLSLVANGGAQWAHRAVTLWFAGPAPAWVLLYQFPDMAPYFDFAYSSRQPPQQALAALMARYPQCKLLDWSPGHLVCLEAVEMTLEAQAEMIGDFAETVWALREPQITVSYEVRGRA</sequence>
<protein>
    <submittedName>
        <fullName evidence="1">Uncharacterized protein</fullName>
    </submittedName>
</protein>
<accession>A0A3Q8TZP2</accession>
<dbReference type="OrthoDB" id="7020040at2"/>
<proteinExistence type="predicted"/>
<reference evidence="1 2" key="1">
    <citation type="submission" date="2018-12" db="EMBL/GenBank/DDBJ databases">
        <authorList>
            <person name="Li S."/>
            <person name="Yang R."/>
            <person name="Chen G."/>
            <person name="Zou L."/>
            <person name="Zhang C."/>
            <person name="Chen Y."/>
            <person name="Liu Z."/>
            <person name="Li Y."/>
            <person name="Yan Y."/>
            <person name="Huang M."/>
            <person name="Chen T."/>
        </authorList>
    </citation>
    <scope>NUCLEOTIDE SEQUENCE [LARGE SCALE GENOMIC DNA]</scope>
    <source>
        <strain evidence="1 2">1257</strain>
    </source>
</reference>
<dbReference type="KEGG" id="pory:EJA05_09600"/>
<name>A0A3Q8TZP2_9PSED</name>
<dbReference type="EMBL" id="CP034338">
    <property type="protein sequence ID" value="AZL67978.1"/>
    <property type="molecule type" value="Genomic_DNA"/>
</dbReference>
<dbReference type="Proteomes" id="UP000268230">
    <property type="component" value="Chromosome"/>
</dbReference>